<reference evidence="3" key="1">
    <citation type="journal article" date="2011" name="Nature">
        <title>Genome sequence and analysis of the tuber crop potato.</title>
        <authorList>
            <consortium name="The Potato Genome Sequencing Consortium"/>
        </authorList>
    </citation>
    <scope>NUCLEOTIDE SEQUENCE [LARGE SCALE GENOMIC DNA]</scope>
    <source>
        <strain evidence="3">cv. DM1-3 516 R44</strain>
    </source>
</reference>
<organism evidence="2 3">
    <name type="scientific">Solanum tuberosum</name>
    <name type="common">Potato</name>
    <dbReference type="NCBI Taxonomy" id="4113"/>
    <lineage>
        <taxon>Eukaryota</taxon>
        <taxon>Viridiplantae</taxon>
        <taxon>Streptophyta</taxon>
        <taxon>Embryophyta</taxon>
        <taxon>Tracheophyta</taxon>
        <taxon>Spermatophyta</taxon>
        <taxon>Magnoliopsida</taxon>
        <taxon>eudicotyledons</taxon>
        <taxon>Gunneridae</taxon>
        <taxon>Pentapetalae</taxon>
        <taxon>asterids</taxon>
        <taxon>lamiids</taxon>
        <taxon>Solanales</taxon>
        <taxon>Solanaceae</taxon>
        <taxon>Solanoideae</taxon>
        <taxon>Solaneae</taxon>
        <taxon>Solanum</taxon>
    </lineage>
</organism>
<dbReference type="EnsemblPlants" id="PGSC0003DMT400055586">
    <property type="protein sequence ID" value="PGSC0003DMT400055586"/>
    <property type="gene ID" value="PGSC0003DMG400021588"/>
</dbReference>
<protein>
    <submittedName>
        <fullName evidence="2">Uncharacterized protein</fullName>
    </submittedName>
</protein>
<keyword evidence="3" id="KW-1185">Reference proteome</keyword>
<proteinExistence type="predicted"/>
<evidence type="ECO:0000313" key="3">
    <source>
        <dbReference type="Proteomes" id="UP000011115"/>
    </source>
</evidence>
<reference evidence="2" key="2">
    <citation type="submission" date="2015-06" db="UniProtKB">
        <authorList>
            <consortium name="EnsemblPlants"/>
        </authorList>
    </citation>
    <scope>IDENTIFICATION</scope>
    <source>
        <strain evidence="2">DM1-3 516 R44</strain>
    </source>
</reference>
<name>M1BY64_SOLTU</name>
<feature type="compositionally biased region" description="Acidic residues" evidence="1">
    <location>
        <begin position="161"/>
        <end position="170"/>
    </location>
</feature>
<dbReference type="InParanoid" id="M1BY64"/>
<dbReference type="PaxDb" id="4113-PGSC0003DMT400055586"/>
<sequence length="207" mass="22964">MPNGCIFGTILTNIRITRFIIGNPISSPQQQQGYVPNATAYETMARHILLMVNKEISLGDNPSMEEFYGFRAMVRDEGSNCLAYVQEADMIHVQANYRRDELMSDHLHPPYSSARKRWCCGDPSLTSLENVFGSNQPQHFDNAPNFSSSPVEGNELNDSNNEVDGDELEDANQGASQGGEPSVKKKRKKISKLCGTGTLKSSHYSLT</sequence>
<accession>M1BY64</accession>
<feature type="region of interest" description="Disordered" evidence="1">
    <location>
        <begin position="131"/>
        <end position="190"/>
    </location>
</feature>
<feature type="compositionally biased region" description="Polar residues" evidence="1">
    <location>
        <begin position="131"/>
        <end position="160"/>
    </location>
</feature>
<dbReference type="Proteomes" id="UP000011115">
    <property type="component" value="Unassembled WGS sequence"/>
</dbReference>
<evidence type="ECO:0000313" key="2">
    <source>
        <dbReference type="EnsemblPlants" id="PGSC0003DMT400055586"/>
    </source>
</evidence>
<dbReference type="AlphaFoldDB" id="M1BY64"/>
<evidence type="ECO:0000256" key="1">
    <source>
        <dbReference type="SAM" id="MobiDB-lite"/>
    </source>
</evidence>
<dbReference type="HOGENOM" id="CLU_1328401_0_0_1"/>
<dbReference type="Gramene" id="PGSC0003DMT400055586">
    <property type="protein sequence ID" value="PGSC0003DMT400055586"/>
    <property type="gene ID" value="PGSC0003DMG400021588"/>
</dbReference>